<dbReference type="InterPro" id="IPR001077">
    <property type="entry name" value="COMT_C"/>
</dbReference>
<evidence type="ECO:0000259" key="4">
    <source>
        <dbReference type="Pfam" id="PF00891"/>
    </source>
</evidence>
<evidence type="ECO:0000256" key="3">
    <source>
        <dbReference type="ARBA" id="ARBA00022691"/>
    </source>
</evidence>
<keyword evidence="7" id="KW-1185">Reference proteome</keyword>
<dbReference type="Gene3D" id="1.10.10.10">
    <property type="entry name" value="Winged helix-like DNA-binding domain superfamily/Winged helix DNA-binding domain"/>
    <property type="match status" value="1"/>
</dbReference>
<dbReference type="GO" id="GO:0008757">
    <property type="term" value="F:S-adenosylmethionine-dependent methyltransferase activity"/>
    <property type="evidence" value="ECO:0000318"/>
    <property type="project" value="GO_Central"/>
</dbReference>
<evidence type="ECO:0000256" key="1">
    <source>
        <dbReference type="ARBA" id="ARBA00022603"/>
    </source>
</evidence>
<dbReference type="SMR" id="A0A1D5US94"/>
<dbReference type="Pfam" id="PF00891">
    <property type="entry name" value="Methyltransf_2"/>
    <property type="match status" value="1"/>
</dbReference>
<dbReference type="Pfam" id="PF08100">
    <property type="entry name" value="Dimerisation"/>
    <property type="match status" value="1"/>
</dbReference>
<dbReference type="Gramene" id="TraesNOR2D03G01309890.1">
    <property type="protein sequence ID" value="TraesNOR2D03G01309890.1"/>
    <property type="gene ID" value="TraesNOR2D03G01309890"/>
</dbReference>
<dbReference type="SUPFAM" id="SSF53335">
    <property type="entry name" value="S-adenosyl-L-methionine-dependent methyltransferases"/>
    <property type="match status" value="1"/>
</dbReference>
<organism evidence="6">
    <name type="scientific">Triticum aestivum</name>
    <name type="common">Wheat</name>
    <dbReference type="NCBI Taxonomy" id="4565"/>
    <lineage>
        <taxon>Eukaryota</taxon>
        <taxon>Viridiplantae</taxon>
        <taxon>Streptophyta</taxon>
        <taxon>Embryophyta</taxon>
        <taxon>Tracheophyta</taxon>
        <taxon>Spermatophyta</taxon>
        <taxon>Magnoliopsida</taxon>
        <taxon>Liliopsida</taxon>
        <taxon>Poales</taxon>
        <taxon>Poaceae</taxon>
        <taxon>BOP clade</taxon>
        <taxon>Pooideae</taxon>
        <taxon>Triticodae</taxon>
        <taxon>Triticeae</taxon>
        <taxon>Triticinae</taxon>
        <taxon>Triticum</taxon>
    </lineage>
</organism>
<dbReference type="Gramene" id="TraesRN2D0101219600.1">
    <property type="protein sequence ID" value="TraesRN2D0101219600.1"/>
    <property type="gene ID" value="TraesRN2D0101219600"/>
</dbReference>
<dbReference type="PIRSF" id="PIRSF005739">
    <property type="entry name" value="O-mtase"/>
    <property type="match status" value="1"/>
</dbReference>
<dbReference type="InterPro" id="IPR036390">
    <property type="entry name" value="WH_DNA-bd_sf"/>
</dbReference>
<dbReference type="Gramene" id="TraesCLE_scaffold_024215_01G000200.1">
    <property type="protein sequence ID" value="TraesCLE_scaffold_024215_01G000200.1"/>
    <property type="gene ID" value="TraesCLE_scaffold_024215_01G000200"/>
</dbReference>
<dbReference type="Gramene" id="TraesJAG2D03G01301930.1">
    <property type="protein sequence ID" value="TraesJAG2D03G01301930.1"/>
    <property type="gene ID" value="TraesJAG2D03G01301930"/>
</dbReference>
<reference evidence="6" key="1">
    <citation type="submission" date="2018-08" db="EMBL/GenBank/DDBJ databases">
        <authorList>
            <person name="Rossello M."/>
        </authorList>
    </citation>
    <scope>NUCLEOTIDE SEQUENCE [LARGE SCALE GENOMIC DNA]</scope>
    <source>
        <strain evidence="6">cv. Chinese Spring</strain>
    </source>
</reference>
<evidence type="ECO:0000313" key="7">
    <source>
        <dbReference type="Proteomes" id="UP000019116"/>
    </source>
</evidence>
<dbReference type="OMA" id="DYRIMPV"/>
<dbReference type="InterPro" id="IPR012967">
    <property type="entry name" value="COMT_dimerisation"/>
</dbReference>
<dbReference type="PANTHER" id="PTHR11746">
    <property type="entry name" value="O-METHYLTRANSFERASE"/>
    <property type="match status" value="1"/>
</dbReference>
<dbReference type="AlphaFoldDB" id="A0A1D5US94"/>
<dbReference type="Gramene" id="TraesROB_scaffold_028824_01G000300.1">
    <property type="protein sequence ID" value="TraesROB_scaffold_028824_01G000300.1"/>
    <property type="gene ID" value="TraesROB_scaffold_028824_01G000300"/>
</dbReference>
<dbReference type="GeneID" id="123050604"/>
<dbReference type="GO" id="GO:0046983">
    <property type="term" value="F:protein dimerization activity"/>
    <property type="evidence" value="ECO:0007669"/>
    <property type="project" value="InterPro"/>
</dbReference>
<dbReference type="Proteomes" id="UP000019116">
    <property type="component" value="Chromosome 2D"/>
</dbReference>
<dbReference type="RefSeq" id="XP_044329308.1">
    <property type="nucleotide sequence ID" value="XM_044473373.1"/>
</dbReference>
<dbReference type="InterPro" id="IPR036388">
    <property type="entry name" value="WH-like_DNA-bd_sf"/>
</dbReference>
<dbReference type="OrthoDB" id="608710at2759"/>
<dbReference type="GO" id="GO:0032259">
    <property type="term" value="P:methylation"/>
    <property type="evidence" value="ECO:0000318"/>
    <property type="project" value="GO_Central"/>
</dbReference>
<evidence type="ECO:0000313" key="6">
    <source>
        <dbReference type="EnsemblPlants" id="TraesCS2D02G557600.1"/>
    </source>
</evidence>
<reference evidence="6" key="2">
    <citation type="submission" date="2018-10" db="UniProtKB">
        <authorList>
            <consortium name="EnsemblPlants"/>
        </authorList>
    </citation>
    <scope>IDENTIFICATION</scope>
</reference>
<protein>
    <submittedName>
        <fullName evidence="6">Uncharacterized protein</fullName>
    </submittedName>
</protein>
<proteinExistence type="predicted"/>
<gene>
    <name evidence="6" type="primary">LOC123050604</name>
</gene>
<dbReference type="Gramene" id="TraesARI2D03G01325030.1">
    <property type="protein sequence ID" value="TraesARI2D03G01325030.1"/>
    <property type="gene ID" value="TraesARI2D03G01325030"/>
</dbReference>
<dbReference type="InterPro" id="IPR029063">
    <property type="entry name" value="SAM-dependent_MTases_sf"/>
</dbReference>
<dbReference type="Gramene" id="TraesCS2D03G1242900.1">
    <property type="protein sequence ID" value="TraesCS2D03G1242900.1.CDS"/>
    <property type="gene ID" value="TraesCS2D03G1242900"/>
</dbReference>
<dbReference type="Gramene" id="TraesCS2D02G557600.1">
    <property type="protein sequence ID" value="TraesCS2D02G557600.1"/>
    <property type="gene ID" value="TraesCS2D02G557600"/>
</dbReference>
<name>A0A1D5US94_WHEAT</name>
<sequence>MALQAQLELYHHAMAFVRSAALKAAVDLRISDAIHRRGGAATLPEVATETGIQPTKLSHLRRLMRVLVTFGIFSVDQGRHADANDVRYKLTPVSRLLVGDYNQSPIVRLFLDPSYVTALCGIAEWFTDEHASARTLFEVVHGCTRDEMVARMDTRGEYNVGVAADSRLVMEVALKEHRGIFEGVSSLVDAGGAHGAAAEAICKAFPHIKCIVLDLPHAIAGAPAIENVQFAAGDLFEYVPPADVVLLKWVMCLWQDEDAVKVLRRCKDAITTGRSAGGKVIIIDVVIGSGVSRDEVLLREMQVLYDVFMMRVDGTDRDEHQWRKIFFEAGFKDYKITPMLGYRSIIEVYP</sequence>
<dbReference type="Gramene" id="TraesKAR2D01G0459210.1">
    <property type="protein sequence ID" value="cds.TraesKAR2D01G0459210.1"/>
    <property type="gene ID" value="TraesKAR2D01G0459210"/>
</dbReference>
<dbReference type="FunFam" id="3.40.50.150:FF:000057">
    <property type="entry name" value="O-methyltransferase ZRP4"/>
    <property type="match status" value="1"/>
</dbReference>
<dbReference type="Gramene" id="TraesPARA_EIv1.0_0758680.1">
    <property type="protein sequence ID" value="TraesPARA_EIv1.0_0758680.1.CDS"/>
    <property type="gene ID" value="TraesPARA_EIv1.0_0758680"/>
</dbReference>
<evidence type="ECO:0000259" key="5">
    <source>
        <dbReference type="Pfam" id="PF08100"/>
    </source>
</evidence>
<accession>A0A1D5US94</accession>
<dbReference type="GO" id="GO:0008171">
    <property type="term" value="F:O-methyltransferase activity"/>
    <property type="evidence" value="ECO:0000318"/>
    <property type="project" value="GO_Central"/>
</dbReference>
<dbReference type="Gramene" id="TraesCAD_scaffold_143451_01G000100.1">
    <property type="protein sequence ID" value="TraesCAD_scaffold_143451_01G000100.1"/>
    <property type="gene ID" value="TraesCAD_scaffold_143451_01G000100"/>
</dbReference>
<keyword evidence="1" id="KW-0489">Methyltransferase</keyword>
<feature type="domain" description="O-methyltransferase C-terminal" evidence="4">
    <location>
        <begin position="123"/>
        <end position="332"/>
    </location>
</feature>
<dbReference type="SUPFAM" id="SSF46785">
    <property type="entry name" value="Winged helix' DNA-binding domain"/>
    <property type="match status" value="1"/>
</dbReference>
<evidence type="ECO:0000256" key="2">
    <source>
        <dbReference type="ARBA" id="ARBA00022679"/>
    </source>
</evidence>
<feature type="domain" description="O-methyltransferase dimerisation" evidence="5">
    <location>
        <begin position="11"/>
        <end position="98"/>
    </location>
</feature>
<dbReference type="Gramene" id="TraesSYM2D03G01311720.1">
    <property type="protein sequence ID" value="TraesSYM2D03G01311720.1"/>
    <property type="gene ID" value="TraesSYM2D03G01311720"/>
</dbReference>
<dbReference type="Gene3D" id="3.40.50.150">
    <property type="entry name" value="Vaccinia Virus protein VP39"/>
    <property type="match status" value="1"/>
</dbReference>
<dbReference type="InterPro" id="IPR016461">
    <property type="entry name" value="COMT-like"/>
</dbReference>
<dbReference type="EnsemblPlants" id="TraesCS2D02G557600.1">
    <property type="protein sequence ID" value="TraesCS2D02G557600.1"/>
    <property type="gene ID" value="TraesCS2D02G557600"/>
</dbReference>
<dbReference type="Gramene" id="TraesLDM2D03G01294120.1">
    <property type="protein sequence ID" value="TraesLDM2D03G01294120.1"/>
    <property type="gene ID" value="TraesLDM2D03G01294120"/>
</dbReference>
<keyword evidence="3" id="KW-0949">S-adenosyl-L-methionine</keyword>
<dbReference type="Gramene" id="TraesSTA2D03G01282130.1">
    <property type="protein sequence ID" value="TraesSTA2D03G01282130.1"/>
    <property type="gene ID" value="TraesSTA2D03G01282130"/>
</dbReference>
<keyword evidence="2" id="KW-0808">Transferase</keyword>
<dbReference type="STRING" id="4565.A0A1D5US94"/>
<dbReference type="PROSITE" id="PS51683">
    <property type="entry name" value="SAM_OMT_II"/>
    <property type="match status" value="1"/>
</dbReference>